<feature type="non-terminal residue" evidence="2">
    <location>
        <position position="215"/>
    </location>
</feature>
<comment type="caution">
    <text evidence="2">The sequence shown here is derived from an EMBL/GenBank/DDBJ whole genome shotgun (WGS) entry which is preliminary data.</text>
</comment>
<sequence length="215" mass="24529">MTRQPERHEAIRRSSSFKAEQKAVPRRSKMRAAKLLISLYLLVALLLLDTASCKHVPLHDMAPHWQRHMQEHGFTVVFFFNSKFRVLARNLITNMRTVGLKNELAGTNNAADCELLEKELQDPELLCSTIEHSRHKDFDTDVLWKSTVQLRWFFCLETVRAGNHLLWIDMDVVFTRDPGPTILALAKTVDAATNVHKGDELNTGIGYIKPSNLGL</sequence>
<evidence type="ECO:0000256" key="1">
    <source>
        <dbReference type="SAM" id="MobiDB-lite"/>
    </source>
</evidence>
<proteinExistence type="predicted"/>
<gene>
    <name evidence="2" type="ORF">CYMTET_34148</name>
</gene>
<feature type="compositionally biased region" description="Basic and acidic residues" evidence="1">
    <location>
        <begin position="1"/>
        <end position="12"/>
    </location>
</feature>
<dbReference type="AlphaFoldDB" id="A0AAE0KQG8"/>
<name>A0AAE0KQG8_9CHLO</name>
<dbReference type="Proteomes" id="UP001190700">
    <property type="component" value="Unassembled WGS sequence"/>
</dbReference>
<reference evidence="2 3" key="1">
    <citation type="journal article" date="2015" name="Genome Biol. Evol.">
        <title>Comparative Genomics of a Bacterivorous Green Alga Reveals Evolutionary Causalities and Consequences of Phago-Mixotrophic Mode of Nutrition.</title>
        <authorList>
            <person name="Burns J.A."/>
            <person name="Paasch A."/>
            <person name="Narechania A."/>
            <person name="Kim E."/>
        </authorList>
    </citation>
    <scope>NUCLEOTIDE SEQUENCE [LARGE SCALE GENOMIC DNA]</scope>
    <source>
        <strain evidence="2 3">PLY_AMNH</strain>
    </source>
</reference>
<feature type="region of interest" description="Disordered" evidence="1">
    <location>
        <begin position="1"/>
        <end position="23"/>
    </location>
</feature>
<accession>A0AAE0KQG8</accession>
<organism evidence="2 3">
    <name type="scientific">Cymbomonas tetramitiformis</name>
    <dbReference type="NCBI Taxonomy" id="36881"/>
    <lineage>
        <taxon>Eukaryota</taxon>
        <taxon>Viridiplantae</taxon>
        <taxon>Chlorophyta</taxon>
        <taxon>Pyramimonadophyceae</taxon>
        <taxon>Pyramimonadales</taxon>
        <taxon>Pyramimonadaceae</taxon>
        <taxon>Cymbomonas</taxon>
    </lineage>
</organism>
<protein>
    <recommendedName>
        <fullName evidence="4">Nucleotide-diphospho-sugar transferase domain-containing protein</fullName>
    </recommendedName>
</protein>
<keyword evidence="3" id="KW-1185">Reference proteome</keyword>
<evidence type="ECO:0008006" key="4">
    <source>
        <dbReference type="Google" id="ProtNLM"/>
    </source>
</evidence>
<evidence type="ECO:0000313" key="2">
    <source>
        <dbReference type="EMBL" id="KAK3256730.1"/>
    </source>
</evidence>
<dbReference type="EMBL" id="LGRX02021393">
    <property type="protein sequence ID" value="KAK3256730.1"/>
    <property type="molecule type" value="Genomic_DNA"/>
</dbReference>
<evidence type="ECO:0000313" key="3">
    <source>
        <dbReference type="Proteomes" id="UP001190700"/>
    </source>
</evidence>